<dbReference type="RefSeq" id="WP_115639030.1">
    <property type="nucleotide sequence ID" value="NZ_CACRUA010000062.1"/>
</dbReference>
<protein>
    <recommendedName>
        <fullName evidence="3">Phage protein</fullName>
    </recommendedName>
</protein>
<proteinExistence type="predicted"/>
<feature type="region of interest" description="Disordered" evidence="1">
    <location>
        <begin position="243"/>
        <end position="281"/>
    </location>
</feature>
<dbReference type="AlphaFoldDB" id="A0A6N3HNC6"/>
<sequence>MEDITPELLSKIEKAFKAAIEKNKKIAVLYERIRDGTATYQEANEFAIEIGESLAEAFKNHLSADILPDGRMYYNIASRIIPETLQHNHELITEVTAKIQEDLNKRAGIGIKAIKPELNEDRIKGLIEKVSNVEDYNDVAWVLDEPIVNFSQSIVDDFIRENVEFQGAAGMRPKIIRTTVGKCCEWCEKLSGTYSYPNIRKDIYRRHERCRCIVTYDPDKGKDIQNVHTKRWQEREKIEARKKIGISQEKKESPEARQQRVMRENGLSREAQRLAHPKIHR</sequence>
<name>A0A6N3HNC6_CLOSY</name>
<evidence type="ECO:0008006" key="3">
    <source>
        <dbReference type="Google" id="ProtNLM"/>
    </source>
</evidence>
<evidence type="ECO:0000256" key="1">
    <source>
        <dbReference type="SAM" id="MobiDB-lite"/>
    </source>
</evidence>
<gene>
    <name evidence="2" type="ORF">CSLFYP84_03972</name>
</gene>
<accession>A0A6N3HNC6</accession>
<reference evidence="2" key="1">
    <citation type="submission" date="2019-11" db="EMBL/GenBank/DDBJ databases">
        <authorList>
            <person name="Feng L."/>
        </authorList>
    </citation>
    <scope>NUCLEOTIDE SEQUENCE</scope>
    <source>
        <strain evidence="2">CsymbiosumLFYP84</strain>
    </source>
</reference>
<feature type="compositionally biased region" description="Basic and acidic residues" evidence="1">
    <location>
        <begin position="243"/>
        <end position="273"/>
    </location>
</feature>
<organism evidence="2">
    <name type="scientific">Clostridium symbiosum</name>
    <name type="common">Bacteroides symbiosus</name>
    <dbReference type="NCBI Taxonomy" id="1512"/>
    <lineage>
        <taxon>Bacteria</taxon>
        <taxon>Bacillati</taxon>
        <taxon>Bacillota</taxon>
        <taxon>Clostridia</taxon>
        <taxon>Lachnospirales</taxon>
        <taxon>Lachnospiraceae</taxon>
        <taxon>Otoolea</taxon>
    </lineage>
</organism>
<evidence type="ECO:0000313" key="2">
    <source>
        <dbReference type="EMBL" id="VYU77433.1"/>
    </source>
</evidence>
<dbReference type="EMBL" id="CACRUA010000062">
    <property type="protein sequence ID" value="VYU77433.1"/>
    <property type="molecule type" value="Genomic_DNA"/>
</dbReference>